<keyword evidence="3" id="KW-1185">Reference proteome</keyword>
<dbReference type="InterPro" id="IPR013728">
    <property type="entry name" value="BT_3987-like_N"/>
</dbReference>
<dbReference type="Pfam" id="PF08522">
    <property type="entry name" value="BT_3987-like_N"/>
    <property type="match status" value="2"/>
</dbReference>
<name>A0ABT4PK87_9BACT</name>
<dbReference type="InterPro" id="IPR000421">
    <property type="entry name" value="FA58C"/>
</dbReference>
<dbReference type="RefSeq" id="WP_269878794.1">
    <property type="nucleotide sequence ID" value="NZ_JAPZVM010000012.1"/>
</dbReference>
<feature type="domain" description="F5/8 type C" evidence="1">
    <location>
        <begin position="299"/>
        <end position="460"/>
    </location>
</feature>
<evidence type="ECO:0000313" key="2">
    <source>
        <dbReference type="EMBL" id="MCZ8373465.1"/>
    </source>
</evidence>
<dbReference type="Pfam" id="PF00754">
    <property type="entry name" value="F5_F8_type_C"/>
    <property type="match status" value="1"/>
</dbReference>
<dbReference type="PROSITE" id="PS51257">
    <property type="entry name" value="PROKAR_LIPOPROTEIN"/>
    <property type="match status" value="1"/>
</dbReference>
<comment type="caution">
    <text evidence="2">The sequence shown here is derived from an EMBL/GenBank/DDBJ whole genome shotgun (WGS) entry which is preliminary data.</text>
</comment>
<gene>
    <name evidence="2" type="ORF">O6P32_12240</name>
</gene>
<dbReference type="EMBL" id="JAPZVM010000012">
    <property type="protein sequence ID" value="MCZ8373465.1"/>
    <property type="molecule type" value="Genomic_DNA"/>
</dbReference>
<reference evidence="2" key="1">
    <citation type="submission" date="2022-12" db="EMBL/GenBank/DDBJ databases">
        <title>Phocaeicola acetigenes sp. nov., isolated feces from a healthy human.</title>
        <authorList>
            <person name="Do H."/>
            <person name="Ha Y.B."/>
            <person name="Kim J.-S."/>
            <person name="Suh M.K."/>
            <person name="Kim H.S."/>
            <person name="Lee J.-S."/>
        </authorList>
    </citation>
    <scope>NUCLEOTIDE SEQUENCE</scope>
    <source>
        <strain evidence="2">KGMB11183</strain>
    </source>
</reference>
<dbReference type="Gene3D" id="2.60.40.1740">
    <property type="entry name" value="hypothetical protein (bacova_03559)"/>
    <property type="match status" value="2"/>
</dbReference>
<evidence type="ECO:0000313" key="3">
    <source>
        <dbReference type="Proteomes" id="UP001141933"/>
    </source>
</evidence>
<dbReference type="PROSITE" id="PS50022">
    <property type="entry name" value="FA58C_3"/>
    <property type="match status" value="1"/>
</dbReference>
<accession>A0ABT4PK87</accession>
<organism evidence="2 3">
    <name type="scientific">Phocaeicola acetigenes</name>
    <dbReference type="NCBI Taxonomy" id="3016083"/>
    <lineage>
        <taxon>Bacteria</taxon>
        <taxon>Pseudomonadati</taxon>
        <taxon>Bacteroidota</taxon>
        <taxon>Bacteroidia</taxon>
        <taxon>Bacteroidales</taxon>
        <taxon>Bacteroidaceae</taxon>
        <taxon>Phocaeicola</taxon>
    </lineage>
</organism>
<dbReference type="Proteomes" id="UP001141933">
    <property type="component" value="Unassembled WGS sequence"/>
</dbReference>
<proteinExistence type="predicted"/>
<evidence type="ECO:0000259" key="1">
    <source>
        <dbReference type="PROSITE" id="PS50022"/>
    </source>
</evidence>
<protein>
    <submittedName>
        <fullName evidence="2">DUF1735 domain-containing protein</fullName>
    </submittedName>
</protein>
<dbReference type="SUPFAM" id="SSF49785">
    <property type="entry name" value="Galactose-binding domain-like"/>
    <property type="match status" value="1"/>
</dbReference>
<dbReference type="Gene3D" id="2.60.120.260">
    <property type="entry name" value="Galactose-binding domain-like"/>
    <property type="match status" value="1"/>
</dbReference>
<sequence length="460" mass="52090">MKTNKYWLSCVLLIMGITSCKNDLDINMVNDTIGLMNPDMVTTTIYPGVNEVYNVQVIKSGKGQNGAQATLTIDKNFLNKYNSEKGTNYSLMPSDCYSLTLNTLDFSESDYQKAFTLKWNVEKLQAVLEDDANVAVPLTMHVNTEGVNIAQDRLSTLVVPSIDTPTLAFENTGLFKGIMPTINDLDEREIHIKVQTNFPNRNNIIYEIAVDPQLLEDYNKQNATNYQLLPETAYKLSNTKWTLPALTNETYFSFTFKKTGLMSNPDKVEFGEYVLPIKLVSASTCEVNQASSTILYNISFQPALIEKNNWVVLDNNTCSKEDETSWVASLDWGPEKTIDSNPATFWGSKWTTPKPLPYYFVYDMATEYKIYKVGFDNPTGADAWRGNAKAGYIEYSIDNENWNRLTDWSLSAQEIRSIAVNVNTTTARYLRFVITEAFDSHLFENGGSQMNIAEFYVWGE</sequence>
<dbReference type="InterPro" id="IPR008979">
    <property type="entry name" value="Galactose-bd-like_sf"/>
</dbReference>